<dbReference type="InterPro" id="IPR038136">
    <property type="entry name" value="CofD-like_dom_sf"/>
</dbReference>
<dbReference type="RefSeq" id="WP_045110265.1">
    <property type="nucleotide sequence ID" value="NZ_CAWQZC010000023.1"/>
</dbReference>
<evidence type="ECO:0000313" key="3">
    <source>
        <dbReference type="EMBL" id="SGY99809.1"/>
    </source>
</evidence>
<dbReference type="PANTHER" id="PTHR30135:SF3">
    <property type="entry name" value="GLUCONEOGENESIS FACTOR-RELATED"/>
    <property type="match status" value="1"/>
</dbReference>
<dbReference type="GO" id="GO:0005737">
    <property type="term" value="C:cytoplasm"/>
    <property type="evidence" value="ECO:0007669"/>
    <property type="project" value="UniProtKB-SubCell"/>
</dbReference>
<dbReference type="GeneID" id="61297718"/>
<gene>
    <name evidence="3" type="ORF">MT2528_3916</name>
    <name evidence="4" type="ORF">NVI5450_4096</name>
</gene>
<reference evidence="3 5" key="1">
    <citation type="submission" date="2016-11" db="EMBL/GenBank/DDBJ databases">
        <authorList>
            <person name="Klemetsen T."/>
        </authorList>
    </citation>
    <scope>NUCLEOTIDE SEQUENCE [LARGE SCALE GENOMIC DNA]</scope>
    <source>
        <strain evidence="3">MT 2528</strain>
    </source>
</reference>
<dbReference type="OrthoDB" id="5413830at2"/>
<dbReference type="AlphaFoldDB" id="A0A090IGG1"/>
<sequence>MLKKSLSDLDKVVAIGGGHGLGRVLSSLSFLGSRLTGIVTTTDNGGSTGRLRHSENCIAWGDVRNCINQLVTQPDIGSLLFEYRFQNEGELKNHNLGNLMLAALDNLCVRPLDAVNLIRNMLHIECQLIPMSEQPSDLIAVTPCGNDVHGEVSVDKMHEFPNQLIVHPNVAATFEAVQAIEKADLILLGPGSFLTSIMPPLLLKDIQKALRRSNAKVIYLGNLQQEIGPASKIPLEERLRWCENKLGFPIINAVIQDIGKQSELTYPTYTHDLREDANKHYHDRVKLKEAIESVVNHILTPAH</sequence>
<dbReference type="Proteomes" id="UP000183794">
    <property type="component" value="Unassembled WGS sequence"/>
</dbReference>
<dbReference type="InterPro" id="IPR010119">
    <property type="entry name" value="Gluconeogen_factor"/>
</dbReference>
<dbReference type="KEGG" id="mvs:MVIS_2032"/>
<dbReference type="Proteomes" id="UP000182660">
    <property type="component" value="Unassembled WGS sequence"/>
</dbReference>
<reference evidence="4 6" key="2">
    <citation type="submission" date="2016-11" db="EMBL/GenBank/DDBJ databases">
        <authorList>
            <person name="Jaros S."/>
            <person name="Januszkiewicz K."/>
            <person name="Wedrychowicz H."/>
        </authorList>
    </citation>
    <scope>NUCLEOTIDE SEQUENCE [LARGE SCALE GENOMIC DNA]</scope>
    <source>
        <strain evidence="4">NVI 5450</strain>
    </source>
</reference>
<dbReference type="NCBIfam" id="TIGR01826">
    <property type="entry name" value="CofD_related"/>
    <property type="match status" value="1"/>
</dbReference>
<accession>A0A090IGG1</accession>
<dbReference type="PANTHER" id="PTHR30135">
    <property type="entry name" value="UNCHARACTERIZED PROTEIN YVCK-RELATED"/>
    <property type="match status" value="1"/>
</dbReference>
<evidence type="ECO:0000256" key="1">
    <source>
        <dbReference type="ARBA" id="ARBA00022490"/>
    </source>
</evidence>
<organism evidence="4 6">
    <name type="scientific">Moritella viscosa</name>
    <dbReference type="NCBI Taxonomy" id="80854"/>
    <lineage>
        <taxon>Bacteria</taxon>
        <taxon>Pseudomonadati</taxon>
        <taxon>Pseudomonadota</taxon>
        <taxon>Gammaproteobacteria</taxon>
        <taxon>Alteromonadales</taxon>
        <taxon>Moritellaceae</taxon>
        <taxon>Moritella</taxon>
    </lineage>
</organism>
<comment type="subcellular location">
    <subcellularLocation>
        <location evidence="2">Cytoplasm</location>
    </subcellularLocation>
</comment>
<dbReference type="SUPFAM" id="SSF142338">
    <property type="entry name" value="CofD-like"/>
    <property type="match status" value="1"/>
</dbReference>
<protein>
    <recommendedName>
        <fullName evidence="2">Putative gluconeogenesis factor</fullName>
    </recommendedName>
</protein>
<proteinExistence type="inferred from homology"/>
<dbReference type="InterPro" id="IPR002882">
    <property type="entry name" value="CofD"/>
</dbReference>
<dbReference type="CDD" id="cd07187">
    <property type="entry name" value="YvcK_like"/>
    <property type="match status" value="1"/>
</dbReference>
<dbReference type="GO" id="GO:0008360">
    <property type="term" value="P:regulation of cell shape"/>
    <property type="evidence" value="ECO:0007669"/>
    <property type="project" value="UniProtKB-UniRule"/>
</dbReference>
<keyword evidence="5" id="KW-1185">Reference proteome</keyword>
<dbReference type="HOGENOM" id="CLU_044041_2_0_6"/>
<dbReference type="PATRIC" id="fig|80854.5.peg.2171"/>
<keyword evidence="1 2" id="KW-0963">Cytoplasm</keyword>
<comment type="similarity">
    <text evidence="2">Belongs to the gluconeogenesis factor family.</text>
</comment>
<name>A0A090IGG1_9GAMM</name>
<evidence type="ECO:0000256" key="2">
    <source>
        <dbReference type="HAMAP-Rule" id="MF_00973"/>
    </source>
</evidence>
<dbReference type="Pfam" id="PF01933">
    <property type="entry name" value="CofD"/>
    <property type="match status" value="1"/>
</dbReference>
<dbReference type="EMBL" id="FPLJ01000086">
    <property type="protein sequence ID" value="SGY99809.1"/>
    <property type="molecule type" value="Genomic_DNA"/>
</dbReference>
<evidence type="ECO:0000313" key="6">
    <source>
        <dbReference type="Proteomes" id="UP000183794"/>
    </source>
</evidence>
<comment type="function">
    <text evidence="2">Required for morphogenesis under gluconeogenic growth conditions.</text>
</comment>
<dbReference type="EMBL" id="FPLD01000113">
    <property type="protein sequence ID" value="SGZ14721.1"/>
    <property type="molecule type" value="Genomic_DNA"/>
</dbReference>
<dbReference type="GO" id="GO:0043743">
    <property type="term" value="F:LPPG:FO 2-phospho-L-lactate transferase activity"/>
    <property type="evidence" value="ECO:0007669"/>
    <property type="project" value="InterPro"/>
</dbReference>
<evidence type="ECO:0000313" key="4">
    <source>
        <dbReference type="EMBL" id="SGZ14721.1"/>
    </source>
</evidence>
<evidence type="ECO:0000313" key="5">
    <source>
        <dbReference type="Proteomes" id="UP000182660"/>
    </source>
</evidence>
<dbReference type="STRING" id="80854.MVIS_2032"/>
<dbReference type="HAMAP" id="MF_00973">
    <property type="entry name" value="Gluconeogen_factor"/>
    <property type="match status" value="1"/>
</dbReference>
<dbReference type="Gene3D" id="3.40.50.10680">
    <property type="entry name" value="CofD-like domains"/>
    <property type="match status" value="1"/>
</dbReference>